<dbReference type="AlphaFoldDB" id="U5VPY2"/>
<dbReference type="HOGENOM" id="CLU_054192_0_0_11"/>
<dbReference type="Proteomes" id="UP000017746">
    <property type="component" value="Chromosome"/>
</dbReference>
<evidence type="ECO:0008006" key="3">
    <source>
        <dbReference type="Google" id="ProtNLM"/>
    </source>
</evidence>
<dbReference type="PATRIC" id="fig|1246995.3.peg.729"/>
<gene>
    <name evidence="1" type="ORF">AFR_03620</name>
</gene>
<dbReference type="NCBIfam" id="NF038076">
    <property type="entry name" value="fam_STM4015"/>
    <property type="match status" value="1"/>
</dbReference>
<protein>
    <recommendedName>
        <fullName evidence="3">Cytoplasmic protein</fullName>
    </recommendedName>
</protein>
<dbReference type="InterPro" id="IPR047722">
    <property type="entry name" value="STM4015-like"/>
</dbReference>
<name>U5VPY2_9ACTN</name>
<proteinExistence type="predicted"/>
<dbReference type="STRING" id="1246995.AFR_03620"/>
<reference evidence="1 2" key="1">
    <citation type="journal article" date="2014" name="J. Biotechnol.">
        <title>Complete genome sequence of the actinobacterium Actinoplanes friuliensis HAG 010964, producer of the lipopeptide antibiotic friulimycin.</title>
        <authorList>
            <person name="Ruckert C."/>
            <person name="Szczepanowski R."/>
            <person name="Albersmeier A."/>
            <person name="Goesmann A."/>
            <person name="Fischer N."/>
            <person name="Steinkamper A."/>
            <person name="Puhler A."/>
            <person name="Biener R."/>
            <person name="Schwartz D."/>
            <person name="Kalinowski J."/>
        </authorList>
    </citation>
    <scope>NUCLEOTIDE SEQUENCE [LARGE SCALE GENOMIC DNA]</scope>
    <source>
        <strain evidence="1 2">DSM 7358</strain>
    </source>
</reference>
<dbReference type="eggNOG" id="COG4886">
    <property type="taxonomic scope" value="Bacteria"/>
</dbReference>
<dbReference type="RefSeq" id="WP_023357958.1">
    <property type="nucleotide sequence ID" value="NC_022657.1"/>
</dbReference>
<evidence type="ECO:0000313" key="2">
    <source>
        <dbReference type="Proteomes" id="UP000017746"/>
    </source>
</evidence>
<dbReference type="Gene3D" id="3.80.10.10">
    <property type="entry name" value="Ribonuclease Inhibitor"/>
    <property type="match status" value="1"/>
</dbReference>
<keyword evidence="2" id="KW-1185">Reference proteome</keyword>
<accession>U5VPY2</accession>
<dbReference type="KEGG" id="afs:AFR_03620"/>
<dbReference type="EMBL" id="CP006272">
    <property type="protein sequence ID" value="AGZ39013.1"/>
    <property type="molecule type" value="Genomic_DNA"/>
</dbReference>
<dbReference type="SUPFAM" id="SSF52047">
    <property type="entry name" value="RNI-like"/>
    <property type="match status" value="1"/>
</dbReference>
<sequence length="316" mass="34540">MSFYEHATEFAGRRVVDVPLDGPLPPVDGPVAWRFSFWEFDETTTRGLNEKFREAFEAFVERSGGEIEALVIGAWGYAAFDEAPIAQLCEAASRLPRLRALFLGDQTSEECEVSWMRVGDVTPLLAAYPELEILKVRGGSELLTFDQVRHESLRELVFESGGLPSGVVREVLASEFPALTSLELWLGVDEYGGDTHVELLAPLLAGELFPALRHLGLRNSEIVDDIAVALAAAPIVPRLEVLDLSLGTMTDAGAGALLAGQSLSHLRRLDLHHHYLSPEMSARVVAALPGVLVDVSDVQEADEDDDEVYRYTAVGE</sequence>
<dbReference type="InterPro" id="IPR032675">
    <property type="entry name" value="LRR_dom_sf"/>
</dbReference>
<dbReference type="OrthoDB" id="9781345at2"/>
<organism evidence="1 2">
    <name type="scientific">Actinoplanes friuliensis DSM 7358</name>
    <dbReference type="NCBI Taxonomy" id="1246995"/>
    <lineage>
        <taxon>Bacteria</taxon>
        <taxon>Bacillati</taxon>
        <taxon>Actinomycetota</taxon>
        <taxon>Actinomycetes</taxon>
        <taxon>Micromonosporales</taxon>
        <taxon>Micromonosporaceae</taxon>
        <taxon>Actinoplanes</taxon>
    </lineage>
</organism>
<evidence type="ECO:0000313" key="1">
    <source>
        <dbReference type="EMBL" id="AGZ39013.1"/>
    </source>
</evidence>